<keyword evidence="6" id="KW-1185">Reference proteome</keyword>
<evidence type="ECO:0000256" key="1">
    <source>
        <dbReference type="ARBA" id="ARBA00023015"/>
    </source>
</evidence>
<evidence type="ECO:0000256" key="2">
    <source>
        <dbReference type="ARBA" id="ARBA00023125"/>
    </source>
</evidence>
<dbReference type="EMBL" id="CP102480">
    <property type="protein sequence ID" value="UUX50311.1"/>
    <property type="molecule type" value="Genomic_DNA"/>
</dbReference>
<dbReference type="InterPro" id="IPR018490">
    <property type="entry name" value="cNMP-bd_dom_sf"/>
</dbReference>
<dbReference type="SMART" id="SM00419">
    <property type="entry name" value="HTH_CRP"/>
    <property type="match status" value="1"/>
</dbReference>
<evidence type="ECO:0000256" key="3">
    <source>
        <dbReference type="ARBA" id="ARBA00023163"/>
    </source>
</evidence>
<dbReference type="AlphaFoldDB" id="A0A9J7ASQ2"/>
<dbReference type="KEGG" id="naci:NUH88_01170"/>
<keyword evidence="2" id="KW-0238">DNA-binding</keyword>
<keyword evidence="1" id="KW-0805">Transcription regulation</keyword>
<dbReference type="Proteomes" id="UP001060336">
    <property type="component" value="Chromosome"/>
</dbReference>
<dbReference type="Gene3D" id="2.60.120.10">
    <property type="entry name" value="Jelly Rolls"/>
    <property type="match status" value="1"/>
</dbReference>
<dbReference type="SUPFAM" id="SSF51206">
    <property type="entry name" value="cAMP-binding domain-like"/>
    <property type="match status" value="1"/>
</dbReference>
<keyword evidence="3" id="KW-0804">Transcription</keyword>
<evidence type="ECO:0000313" key="5">
    <source>
        <dbReference type="EMBL" id="UUX50311.1"/>
    </source>
</evidence>
<gene>
    <name evidence="5" type="ORF">NUH88_01170</name>
</gene>
<sequence length="245" mass="26891">MDVSIAVDGDDSDKLPCAGCDDRDCPIRKALGEAGLLECSDSIRQISARPGERLEISGFEPDTVFRIASGMLMQEHVLEDGRRHVAAFKTDGELAWPLSREDNGDIREFYEAVKPTDLCVISVSPLADRTSDACGLMETLYSAAKEEVARSQTRMLTLARSSATERLAGFLFDLAKRTGKQMKYGTELKLNMRRERIADHLGMQPETISRIMSAFKKDGVIQLPRPTVVIIPNLQALAAIAFGAA</sequence>
<reference evidence="5" key="1">
    <citation type="submission" date="2022-08" db="EMBL/GenBank/DDBJ databases">
        <title>Nisaea acidiphila sp. nov., isolated from a marine algal debris and emended description of the genus Nisaea Urios et al. 2008.</title>
        <authorList>
            <person name="Kwon K."/>
        </authorList>
    </citation>
    <scope>NUCLEOTIDE SEQUENCE</scope>
    <source>
        <strain evidence="5">MEBiC11861</strain>
    </source>
</reference>
<dbReference type="CDD" id="cd00092">
    <property type="entry name" value="HTH_CRP"/>
    <property type="match status" value="1"/>
</dbReference>
<accession>A0A9J7ASQ2</accession>
<dbReference type="InterPro" id="IPR012318">
    <property type="entry name" value="HTH_CRP"/>
</dbReference>
<dbReference type="SUPFAM" id="SSF46785">
    <property type="entry name" value="Winged helix' DNA-binding domain"/>
    <property type="match status" value="1"/>
</dbReference>
<protein>
    <submittedName>
        <fullName evidence="5">Crp/Fnr family transcriptional regulator</fullName>
    </submittedName>
</protein>
<dbReference type="Gene3D" id="1.10.10.10">
    <property type="entry name" value="Winged helix-like DNA-binding domain superfamily/Winged helix DNA-binding domain"/>
    <property type="match status" value="1"/>
</dbReference>
<feature type="domain" description="HTH crp-type" evidence="4">
    <location>
        <begin position="161"/>
        <end position="235"/>
    </location>
</feature>
<dbReference type="GO" id="GO:0003677">
    <property type="term" value="F:DNA binding"/>
    <property type="evidence" value="ECO:0007669"/>
    <property type="project" value="UniProtKB-KW"/>
</dbReference>
<name>A0A9J7ASQ2_9PROT</name>
<proteinExistence type="predicted"/>
<dbReference type="InterPro" id="IPR014710">
    <property type="entry name" value="RmlC-like_jellyroll"/>
</dbReference>
<dbReference type="PRINTS" id="PR00034">
    <property type="entry name" value="HTHCRP"/>
</dbReference>
<dbReference type="InterPro" id="IPR036390">
    <property type="entry name" value="WH_DNA-bd_sf"/>
</dbReference>
<dbReference type="RefSeq" id="WP_257769452.1">
    <property type="nucleotide sequence ID" value="NZ_CP102480.1"/>
</dbReference>
<evidence type="ECO:0000313" key="6">
    <source>
        <dbReference type="Proteomes" id="UP001060336"/>
    </source>
</evidence>
<dbReference type="InterPro" id="IPR036388">
    <property type="entry name" value="WH-like_DNA-bd_sf"/>
</dbReference>
<dbReference type="PROSITE" id="PS51063">
    <property type="entry name" value="HTH_CRP_2"/>
    <property type="match status" value="1"/>
</dbReference>
<evidence type="ECO:0000259" key="4">
    <source>
        <dbReference type="PROSITE" id="PS51063"/>
    </source>
</evidence>
<dbReference type="Pfam" id="PF13545">
    <property type="entry name" value="HTH_Crp_2"/>
    <property type="match status" value="1"/>
</dbReference>
<organism evidence="5 6">
    <name type="scientific">Nisaea acidiphila</name>
    <dbReference type="NCBI Taxonomy" id="1862145"/>
    <lineage>
        <taxon>Bacteria</taxon>
        <taxon>Pseudomonadati</taxon>
        <taxon>Pseudomonadota</taxon>
        <taxon>Alphaproteobacteria</taxon>
        <taxon>Rhodospirillales</taxon>
        <taxon>Thalassobaculaceae</taxon>
        <taxon>Nisaea</taxon>
    </lineage>
</organism>
<dbReference type="GO" id="GO:0006355">
    <property type="term" value="P:regulation of DNA-templated transcription"/>
    <property type="evidence" value="ECO:0007669"/>
    <property type="project" value="InterPro"/>
</dbReference>